<dbReference type="InterPro" id="IPR018060">
    <property type="entry name" value="HTH_AraC"/>
</dbReference>
<dbReference type="PROSITE" id="PS01124">
    <property type="entry name" value="HTH_ARAC_FAMILY_2"/>
    <property type="match status" value="1"/>
</dbReference>
<evidence type="ECO:0000259" key="1">
    <source>
        <dbReference type="PROSITE" id="PS01124"/>
    </source>
</evidence>
<feature type="domain" description="HTH araC/xylS-type" evidence="1">
    <location>
        <begin position="164"/>
        <end position="241"/>
    </location>
</feature>
<dbReference type="Pfam" id="PF20240">
    <property type="entry name" value="DUF6597"/>
    <property type="match status" value="1"/>
</dbReference>
<keyword evidence="3" id="KW-1185">Reference proteome</keyword>
<evidence type="ECO:0000313" key="3">
    <source>
        <dbReference type="Proteomes" id="UP001597112"/>
    </source>
</evidence>
<dbReference type="Gene3D" id="1.10.10.60">
    <property type="entry name" value="Homeodomain-like"/>
    <property type="match status" value="1"/>
</dbReference>
<name>A0ABW3K9C0_9BACT</name>
<protein>
    <submittedName>
        <fullName evidence="2">Helix-turn-helix domain-containing protein</fullName>
    </submittedName>
</protein>
<accession>A0ABW3K9C0</accession>
<dbReference type="EMBL" id="JBHTKA010000008">
    <property type="protein sequence ID" value="MFD1002041.1"/>
    <property type="molecule type" value="Genomic_DNA"/>
</dbReference>
<dbReference type="RefSeq" id="WP_377582766.1">
    <property type="nucleotide sequence ID" value="NZ_JBHTKA010000008.1"/>
</dbReference>
<gene>
    <name evidence="2" type="ORF">ACFQ21_22135</name>
</gene>
<sequence length="255" mass="29394">MSQSHNNTIEYKLIEPPQELADFVESYWMLVNHADKAKEVIVLPDGRIDIFFSYSANEDFHVTLSGLSSKAEQTSIAPGTRIFAISFKLLAIEYMLHLRISSLVNSVQYLPVDFWGVTRDDLNDFDQFCTKISACMKSLNIAAVDKRKHTLFNLIYTSQGAQAIQEMAKQVNWSSRQINRYFNQQFGISLKAYCNILRFRASFEHIKEGKLFPEQNFTDQAHFIRDVKKFSGVIPKELKKNRGDRFIQFSTLPGK</sequence>
<reference evidence="3" key="1">
    <citation type="journal article" date="2019" name="Int. J. Syst. Evol. Microbiol.">
        <title>The Global Catalogue of Microorganisms (GCM) 10K type strain sequencing project: providing services to taxonomists for standard genome sequencing and annotation.</title>
        <authorList>
            <consortium name="The Broad Institute Genomics Platform"/>
            <consortium name="The Broad Institute Genome Sequencing Center for Infectious Disease"/>
            <person name="Wu L."/>
            <person name="Ma J."/>
        </authorList>
    </citation>
    <scope>NUCLEOTIDE SEQUENCE [LARGE SCALE GENOMIC DNA]</scope>
    <source>
        <strain evidence="3">CCUG 58938</strain>
    </source>
</reference>
<dbReference type="Proteomes" id="UP001597112">
    <property type="component" value="Unassembled WGS sequence"/>
</dbReference>
<proteinExistence type="predicted"/>
<dbReference type="InterPro" id="IPR046532">
    <property type="entry name" value="DUF6597"/>
</dbReference>
<evidence type="ECO:0000313" key="2">
    <source>
        <dbReference type="EMBL" id="MFD1002041.1"/>
    </source>
</evidence>
<comment type="caution">
    <text evidence="2">The sequence shown here is derived from an EMBL/GenBank/DDBJ whole genome shotgun (WGS) entry which is preliminary data.</text>
</comment>
<organism evidence="2 3">
    <name type="scientific">Ohtaekwangia kribbensis</name>
    <dbReference type="NCBI Taxonomy" id="688913"/>
    <lineage>
        <taxon>Bacteria</taxon>
        <taxon>Pseudomonadati</taxon>
        <taxon>Bacteroidota</taxon>
        <taxon>Cytophagia</taxon>
        <taxon>Cytophagales</taxon>
        <taxon>Fulvivirgaceae</taxon>
        <taxon>Ohtaekwangia</taxon>
    </lineage>
</organism>